<organism evidence="1 2">
    <name type="scientific">Methanolobus sediminis</name>
    <dbReference type="NCBI Taxonomy" id="3072978"/>
    <lineage>
        <taxon>Archaea</taxon>
        <taxon>Methanobacteriati</taxon>
        <taxon>Methanobacteriota</taxon>
        <taxon>Stenosarchaea group</taxon>
        <taxon>Methanomicrobia</taxon>
        <taxon>Methanosarcinales</taxon>
        <taxon>Methanosarcinaceae</taxon>
        <taxon>Methanolobus</taxon>
    </lineage>
</organism>
<dbReference type="EMBL" id="CP133592">
    <property type="protein sequence ID" value="WMW24406.1"/>
    <property type="molecule type" value="Genomic_DNA"/>
</dbReference>
<dbReference type="RefSeq" id="WP_309310218.1">
    <property type="nucleotide sequence ID" value="NZ_CP133592.1"/>
</dbReference>
<dbReference type="AlphaFoldDB" id="A0AA51ULB0"/>
<evidence type="ECO:0000313" key="1">
    <source>
        <dbReference type="EMBL" id="WMW24406.1"/>
    </source>
</evidence>
<sequence length="187" mass="21475">MTKLGEPVSGEILTIRDSLRKVLEKYQIEDIDAESVVTGKDFLMKIWNLIVAVPLGIAIIDNNMPPLTLSNIFYEIGLMQAYGKETLVIKTKEAKVPSDFVRTEYIEYGQKFEDKMDKFFNTFFELPKYYDSMANELEKNPLLAIDYLRRAYLIAGDSSYRDKAEEIFNESIEGRAKNSVEALLAKF</sequence>
<accession>A0AA51ULB0</accession>
<reference evidence="1 2" key="1">
    <citation type="submission" date="2023-08" db="EMBL/GenBank/DDBJ databases">
        <title>Methanolobus mangrovi sp. nov. and Methanolobus sediminis sp. nov, two novel methylotrophic methanogens isolated from mangrove sediments in China.</title>
        <authorList>
            <person name="Zhou J."/>
        </authorList>
    </citation>
    <scope>NUCLEOTIDE SEQUENCE [LARGE SCALE GENOMIC DNA]</scope>
    <source>
        <strain evidence="1 2">FTZ6</strain>
    </source>
</reference>
<dbReference type="GeneID" id="84233041"/>
<evidence type="ECO:0000313" key="2">
    <source>
        <dbReference type="Proteomes" id="UP001182908"/>
    </source>
</evidence>
<proteinExistence type="predicted"/>
<gene>
    <name evidence="1" type="ORF">RE474_09950</name>
</gene>
<name>A0AA51ULB0_9EURY</name>
<dbReference type="KEGG" id="mseb:RE474_09950"/>
<protein>
    <submittedName>
        <fullName evidence="1">Uncharacterized protein</fullName>
    </submittedName>
</protein>
<dbReference type="Proteomes" id="UP001182908">
    <property type="component" value="Chromosome"/>
</dbReference>
<keyword evidence="2" id="KW-1185">Reference proteome</keyword>